<dbReference type="AlphaFoldDB" id="A0A843X2G0"/>
<feature type="transmembrane region" description="Helical" evidence="1">
    <location>
        <begin position="157"/>
        <end position="182"/>
    </location>
</feature>
<protein>
    <submittedName>
        <fullName evidence="2">Uncharacterized protein</fullName>
    </submittedName>
</protein>
<accession>A0A843X2G0</accession>
<keyword evidence="1" id="KW-1133">Transmembrane helix</keyword>
<comment type="caution">
    <text evidence="2">The sequence shown here is derived from an EMBL/GenBank/DDBJ whole genome shotgun (WGS) entry which is preliminary data.</text>
</comment>
<name>A0A843X2G0_COLES</name>
<keyword evidence="1" id="KW-0812">Transmembrane</keyword>
<evidence type="ECO:0000313" key="2">
    <source>
        <dbReference type="EMBL" id="MQM12361.1"/>
    </source>
</evidence>
<dbReference type="Proteomes" id="UP000652761">
    <property type="component" value="Unassembled WGS sequence"/>
</dbReference>
<feature type="transmembrane region" description="Helical" evidence="1">
    <location>
        <begin position="126"/>
        <end position="151"/>
    </location>
</feature>
<organism evidence="2 3">
    <name type="scientific">Colocasia esculenta</name>
    <name type="common">Wild taro</name>
    <name type="synonym">Arum esculentum</name>
    <dbReference type="NCBI Taxonomy" id="4460"/>
    <lineage>
        <taxon>Eukaryota</taxon>
        <taxon>Viridiplantae</taxon>
        <taxon>Streptophyta</taxon>
        <taxon>Embryophyta</taxon>
        <taxon>Tracheophyta</taxon>
        <taxon>Spermatophyta</taxon>
        <taxon>Magnoliopsida</taxon>
        <taxon>Liliopsida</taxon>
        <taxon>Araceae</taxon>
        <taxon>Aroideae</taxon>
        <taxon>Colocasieae</taxon>
        <taxon>Colocasia</taxon>
    </lineage>
</organism>
<dbReference type="EMBL" id="NMUH01005284">
    <property type="protein sequence ID" value="MQM12361.1"/>
    <property type="molecule type" value="Genomic_DNA"/>
</dbReference>
<reference evidence="2" key="1">
    <citation type="submission" date="2017-07" db="EMBL/GenBank/DDBJ databases">
        <title>Taro Niue Genome Assembly and Annotation.</title>
        <authorList>
            <person name="Atibalentja N."/>
            <person name="Keating K."/>
            <person name="Fields C.J."/>
        </authorList>
    </citation>
    <scope>NUCLEOTIDE SEQUENCE</scope>
    <source>
        <strain evidence="2">Niue_2</strain>
        <tissue evidence="2">Leaf</tissue>
    </source>
</reference>
<dbReference type="OrthoDB" id="29596at2759"/>
<evidence type="ECO:0000256" key="1">
    <source>
        <dbReference type="SAM" id="Phobius"/>
    </source>
</evidence>
<gene>
    <name evidence="2" type="ORF">Taro_045275</name>
</gene>
<keyword evidence="3" id="KW-1185">Reference proteome</keyword>
<keyword evidence="1" id="KW-0472">Membrane</keyword>
<proteinExistence type="predicted"/>
<sequence>MCTTEVCVVFLDTLTHVFELYIRLRERRQGVATCVCGCAVARSALMVGGTDTSRRCSGRVPKGVRHGPATVWSAVVVLIGLHCSLARGCGAAIGPFVRDCETERLFLCYVVRVGYWRHEPVVRSRVVASLLSDSCFAIGCGLCVVTCWLRFYPFGVYFGGGTVVVVIPWWYLVVVGYLMCVFDEKLDEAMLEKLQDFKFAGHVALGNDVRRHRLPDTAVGHVGHGGKRAEND</sequence>
<evidence type="ECO:0000313" key="3">
    <source>
        <dbReference type="Proteomes" id="UP000652761"/>
    </source>
</evidence>